<feature type="transmembrane region" description="Helical" evidence="1">
    <location>
        <begin position="130"/>
        <end position="147"/>
    </location>
</feature>
<dbReference type="EMBL" id="QXED01000005">
    <property type="protein sequence ID" value="RIV21539.1"/>
    <property type="molecule type" value="Genomic_DNA"/>
</dbReference>
<keyword evidence="3" id="KW-1185">Reference proteome</keyword>
<dbReference type="RefSeq" id="WP_119669330.1">
    <property type="nucleotide sequence ID" value="NZ_QXED01000005.1"/>
</dbReference>
<organism evidence="2 3">
    <name type="scientific">Fibrisoma montanum</name>
    <dbReference type="NCBI Taxonomy" id="2305895"/>
    <lineage>
        <taxon>Bacteria</taxon>
        <taxon>Pseudomonadati</taxon>
        <taxon>Bacteroidota</taxon>
        <taxon>Cytophagia</taxon>
        <taxon>Cytophagales</taxon>
        <taxon>Spirosomataceae</taxon>
        <taxon>Fibrisoma</taxon>
    </lineage>
</organism>
<evidence type="ECO:0008006" key="4">
    <source>
        <dbReference type="Google" id="ProtNLM"/>
    </source>
</evidence>
<name>A0A418M6G9_9BACT</name>
<protein>
    <recommendedName>
        <fullName evidence="4">DUF1440 domain-containing protein</fullName>
    </recommendedName>
</protein>
<feature type="transmembrane region" description="Helical" evidence="1">
    <location>
        <begin position="91"/>
        <end position="110"/>
    </location>
</feature>
<dbReference type="Proteomes" id="UP000283523">
    <property type="component" value="Unassembled WGS sequence"/>
</dbReference>
<evidence type="ECO:0000256" key="1">
    <source>
        <dbReference type="SAM" id="Phobius"/>
    </source>
</evidence>
<evidence type="ECO:0000313" key="3">
    <source>
        <dbReference type="Proteomes" id="UP000283523"/>
    </source>
</evidence>
<evidence type="ECO:0000313" key="2">
    <source>
        <dbReference type="EMBL" id="RIV21539.1"/>
    </source>
</evidence>
<keyword evidence="1" id="KW-0472">Membrane</keyword>
<dbReference type="AlphaFoldDB" id="A0A418M6G9"/>
<reference evidence="2 3" key="1">
    <citation type="submission" date="2018-08" db="EMBL/GenBank/DDBJ databases">
        <title>Fibrisoma montanum sp. nov., isolated from Danxia mountain soil.</title>
        <authorList>
            <person name="Huang Y."/>
        </authorList>
    </citation>
    <scope>NUCLEOTIDE SEQUENCE [LARGE SCALE GENOMIC DNA]</scope>
    <source>
        <strain evidence="2 3">HYT19</strain>
    </source>
</reference>
<accession>A0A418M6G9</accession>
<keyword evidence="1" id="KW-1133">Transmembrane helix</keyword>
<proteinExistence type="predicted"/>
<sequence length="150" mass="15304">MTTTTNAAQALGSGLTGAIVLTILHETVRQFLPQAPRADKLGERALAKGFRAAGKQAPPENDLYVPAMIGDIASNALYYSLVGLNDGKSPLLLGAGLGAAAGLGAVVLPGPMGLGEKPTRRSTATATMTVTWYLVGGLVAGAAYTLLKRL</sequence>
<comment type="caution">
    <text evidence="2">The sequence shown here is derived from an EMBL/GenBank/DDBJ whole genome shotgun (WGS) entry which is preliminary data.</text>
</comment>
<dbReference type="OrthoDB" id="677977at2"/>
<keyword evidence="1" id="KW-0812">Transmembrane</keyword>
<gene>
    <name evidence="2" type="ORF">DYU11_19250</name>
</gene>